<keyword evidence="7" id="KW-0786">Thiamine pyrophosphate</keyword>
<evidence type="ECO:0000256" key="1">
    <source>
        <dbReference type="ARBA" id="ARBA00001964"/>
    </source>
</evidence>
<evidence type="ECO:0000256" key="9">
    <source>
        <dbReference type="ARBA" id="ARBA00023152"/>
    </source>
</evidence>
<comment type="similarity">
    <text evidence="4">Belongs to the alpha-ketoglutarate dehydrogenase family.</text>
</comment>
<keyword evidence="5" id="KW-0809">Transit peptide</keyword>
<keyword evidence="6" id="KW-0560">Oxidoreductase</keyword>
<evidence type="ECO:0000256" key="17">
    <source>
        <dbReference type="SAM" id="MobiDB-lite"/>
    </source>
</evidence>
<dbReference type="FunFam" id="3.40.50.11610:FF:000005">
    <property type="entry name" value="Probable 2-oxoglutarate dehydrogenase E1 component DHKTD1, mitochondrial"/>
    <property type="match status" value="1"/>
</dbReference>
<comment type="subcellular location">
    <subcellularLocation>
        <location evidence="2">Mitochondrion</location>
    </subcellularLocation>
</comment>
<feature type="region of interest" description="Disordered" evidence="17">
    <location>
        <begin position="294"/>
        <end position="316"/>
    </location>
</feature>
<feature type="domain" description="Transketolase-like pyrimidine-binding" evidence="18">
    <location>
        <begin position="565"/>
        <end position="752"/>
    </location>
</feature>
<evidence type="ECO:0000256" key="11">
    <source>
        <dbReference type="ARBA" id="ARBA00041619"/>
    </source>
</evidence>
<gene>
    <name evidence="19" type="primary">DHTKD1</name>
    <name evidence="19" type="synonym">dhtkd1</name>
</gene>
<dbReference type="InterPro" id="IPR042179">
    <property type="entry name" value="KGD_C_sf"/>
</dbReference>
<feature type="compositionally biased region" description="Polar residues" evidence="17">
    <location>
        <begin position="294"/>
        <end position="304"/>
    </location>
</feature>
<evidence type="ECO:0000256" key="3">
    <source>
        <dbReference type="ARBA" id="ARBA00005023"/>
    </source>
</evidence>
<dbReference type="Gene3D" id="1.10.287.1150">
    <property type="entry name" value="TPP helical domain"/>
    <property type="match status" value="1"/>
</dbReference>
<dbReference type="SMART" id="SM00861">
    <property type="entry name" value="Transket_pyr"/>
    <property type="match status" value="1"/>
</dbReference>
<evidence type="ECO:0000256" key="7">
    <source>
        <dbReference type="ARBA" id="ARBA00023052"/>
    </source>
</evidence>
<evidence type="ECO:0000256" key="8">
    <source>
        <dbReference type="ARBA" id="ARBA00023128"/>
    </source>
</evidence>
<dbReference type="InterPro" id="IPR001017">
    <property type="entry name" value="DH_E1"/>
</dbReference>
<dbReference type="GO" id="GO:0005739">
    <property type="term" value="C:mitochondrion"/>
    <property type="evidence" value="ECO:0007669"/>
    <property type="project" value="UniProtKB-SubCell"/>
</dbReference>
<accession>A0A667ZXH4</accession>
<dbReference type="Pfam" id="PF00676">
    <property type="entry name" value="E1_dh"/>
    <property type="match status" value="1"/>
</dbReference>
<dbReference type="PANTHER" id="PTHR23152">
    <property type="entry name" value="2-OXOGLUTARATE DEHYDROGENASE"/>
    <property type="match status" value="1"/>
</dbReference>
<evidence type="ECO:0000256" key="5">
    <source>
        <dbReference type="ARBA" id="ARBA00022946"/>
    </source>
</evidence>
<dbReference type="Ensembl" id="ENSMMDT00005048383.1">
    <property type="protein sequence ID" value="ENSMMDP00005047440.1"/>
    <property type="gene ID" value="ENSMMDG00005021586.1"/>
</dbReference>
<comment type="cofactor">
    <cofactor evidence="1">
        <name>thiamine diphosphate</name>
        <dbReference type="ChEBI" id="CHEBI:58937"/>
    </cofactor>
</comment>
<dbReference type="Pfam" id="PF02779">
    <property type="entry name" value="Transket_pyr"/>
    <property type="match status" value="1"/>
</dbReference>
<dbReference type="FunFam" id="3.40.50.12470:FF:000015">
    <property type="entry name" value="Dehydrogenase E1 and transketolase domain containing 1"/>
    <property type="match status" value="1"/>
</dbReference>
<evidence type="ECO:0000313" key="20">
    <source>
        <dbReference type="Proteomes" id="UP000472263"/>
    </source>
</evidence>
<dbReference type="InterPro" id="IPR031717">
    <property type="entry name" value="ODO-1/KGD_C"/>
</dbReference>
<dbReference type="Gene3D" id="3.40.50.11610">
    <property type="entry name" value="Multifunctional 2-oxoglutarate metabolism enzyme, C-terminal domain"/>
    <property type="match status" value="2"/>
</dbReference>
<comment type="catalytic activity">
    <reaction evidence="16">
        <text>N(6)-[(R)-lipoyl]-L-lysyl-[protein] + 2-oxoadipate + H(+) = N(6)-[(R)-S(8)-glutaryldihydrolipoyl]-L-lysyl-[protein] + CO2</text>
        <dbReference type="Rhea" id="RHEA:69576"/>
        <dbReference type="Rhea" id="RHEA-COMP:10474"/>
        <dbReference type="Rhea" id="RHEA-COMP:20093"/>
        <dbReference type="ChEBI" id="CHEBI:15378"/>
        <dbReference type="ChEBI" id="CHEBI:16526"/>
        <dbReference type="ChEBI" id="CHEBI:57499"/>
        <dbReference type="ChEBI" id="CHEBI:83099"/>
        <dbReference type="ChEBI" id="CHEBI:184385"/>
    </reaction>
    <physiologicalReaction direction="left-to-right" evidence="16">
        <dbReference type="Rhea" id="RHEA:69577"/>
    </physiologicalReaction>
</comment>
<evidence type="ECO:0000259" key="18">
    <source>
        <dbReference type="SMART" id="SM00861"/>
    </source>
</evidence>
<dbReference type="PIRSF" id="PIRSF000157">
    <property type="entry name" value="Oxoglu_dh_E1"/>
    <property type="match status" value="1"/>
</dbReference>
<dbReference type="PANTHER" id="PTHR23152:SF4">
    <property type="entry name" value="2-OXOADIPATE DEHYDROGENASE COMPLEX COMPONENT E1"/>
    <property type="match status" value="1"/>
</dbReference>
<comment type="function">
    <text evidence="15">2-oxoadipate dehydrogenase (E1a) component of the 2-oxoadipate dehydrogenase complex (OADHC). Participates in the first step, rate limiting for the overall conversion of 2-oxoadipate (alpha-ketoadipate) to glutaryl-CoA and CO(2) catalyzed by the whole OADHC. Catalyzes the irreversible decarboxylation of 2-oxoadipate via the thiamine diphosphate (ThDP) cofactor and subsequent transfer of the decarboxylated acyl intermediate on an oxidized dihydrolipoyl group that is covalently amidated to the E2 enzyme (dihydrolipoyllysine-residue succinyltransferase or DLST). Can catalyze the decarboxylation of 2-oxoglutarate in vitro, but at a much lower rate than 2-oxoadipate. Responsible for the last step of L-lysine, L-hydroxylysine and L-tryptophan catabolism with the common product being 2-oxoadipate.</text>
</comment>
<dbReference type="Gene3D" id="3.40.50.970">
    <property type="match status" value="1"/>
</dbReference>
<dbReference type="FunFam" id="3.40.50.970:FF:000034">
    <property type="entry name" value="Probable 2-oxoglutarate dehydrogenase E1 component DHKTD1, mitochondrial"/>
    <property type="match status" value="1"/>
</dbReference>
<evidence type="ECO:0000256" key="12">
    <source>
        <dbReference type="ARBA" id="ARBA00042094"/>
    </source>
</evidence>
<evidence type="ECO:0000256" key="6">
    <source>
        <dbReference type="ARBA" id="ARBA00023002"/>
    </source>
</evidence>
<keyword evidence="8" id="KW-0496">Mitochondrion</keyword>
<evidence type="ECO:0000256" key="16">
    <source>
        <dbReference type="ARBA" id="ARBA00051440"/>
    </source>
</evidence>
<dbReference type="InterPro" id="IPR011603">
    <property type="entry name" value="2oxoglutarate_DH_E1"/>
</dbReference>
<evidence type="ECO:0000256" key="14">
    <source>
        <dbReference type="ARBA" id="ARBA00042817"/>
    </source>
</evidence>
<keyword evidence="9" id="KW-0324">Glycolysis</keyword>
<dbReference type="SUPFAM" id="SSF52518">
    <property type="entry name" value="Thiamin diphosphate-binding fold (THDP-binding)"/>
    <property type="match status" value="2"/>
</dbReference>
<protein>
    <recommendedName>
        <fullName evidence="10">2-oxoadipate dehydrogenase complex component E1</fullName>
    </recommendedName>
    <alternativeName>
        <fullName evidence="11">2-oxoadipate dehydrogenase, mitochondrial</fullName>
    </alternativeName>
    <alternativeName>
        <fullName evidence="14">Alpha-ketoadipate dehydrogenase</fullName>
    </alternativeName>
    <alternativeName>
        <fullName evidence="12">Dehydrogenase E1 and transketolase domain-containing protein 1</fullName>
    </alternativeName>
    <alternativeName>
        <fullName evidence="13">Probable 2-oxoglutarate dehydrogenase E1 component DHKTD1, mitochondrial</fullName>
    </alternativeName>
</protein>
<keyword evidence="20" id="KW-1185">Reference proteome</keyword>
<dbReference type="GeneTree" id="ENSGT00950000183125"/>
<reference evidence="19" key="1">
    <citation type="submission" date="2019-06" db="EMBL/GenBank/DDBJ databases">
        <authorList>
            <consortium name="Wellcome Sanger Institute Data Sharing"/>
        </authorList>
    </citation>
    <scope>NUCLEOTIDE SEQUENCE [LARGE SCALE GENOMIC DNA]</scope>
</reference>
<organism evidence="19 20">
    <name type="scientific">Myripristis murdjan</name>
    <name type="common">pinecone soldierfish</name>
    <dbReference type="NCBI Taxonomy" id="586833"/>
    <lineage>
        <taxon>Eukaryota</taxon>
        <taxon>Metazoa</taxon>
        <taxon>Chordata</taxon>
        <taxon>Craniata</taxon>
        <taxon>Vertebrata</taxon>
        <taxon>Euteleostomi</taxon>
        <taxon>Actinopterygii</taxon>
        <taxon>Neopterygii</taxon>
        <taxon>Teleostei</taxon>
        <taxon>Neoteleostei</taxon>
        <taxon>Acanthomorphata</taxon>
        <taxon>Holocentriformes</taxon>
        <taxon>Holocentridae</taxon>
        <taxon>Myripristis</taxon>
    </lineage>
</organism>
<evidence type="ECO:0000256" key="15">
    <source>
        <dbReference type="ARBA" id="ARBA00045379"/>
    </source>
</evidence>
<reference evidence="19" key="3">
    <citation type="submission" date="2025-09" db="UniProtKB">
        <authorList>
            <consortium name="Ensembl"/>
        </authorList>
    </citation>
    <scope>IDENTIFICATION</scope>
</reference>
<dbReference type="AlphaFoldDB" id="A0A667ZXH4"/>
<evidence type="ECO:0000256" key="10">
    <source>
        <dbReference type="ARBA" id="ARBA00040865"/>
    </source>
</evidence>
<dbReference type="Pfam" id="PF16870">
    <property type="entry name" value="OxoGdeHyase_C"/>
    <property type="match status" value="1"/>
</dbReference>
<proteinExistence type="inferred from homology"/>
<dbReference type="GO" id="GO:0030976">
    <property type="term" value="F:thiamine pyrophosphate binding"/>
    <property type="evidence" value="ECO:0007669"/>
    <property type="project" value="InterPro"/>
</dbReference>
<evidence type="ECO:0000256" key="4">
    <source>
        <dbReference type="ARBA" id="ARBA00006936"/>
    </source>
</evidence>
<dbReference type="GO" id="GO:0006096">
    <property type="term" value="P:glycolytic process"/>
    <property type="evidence" value="ECO:0007669"/>
    <property type="project" value="UniProtKB-KW"/>
</dbReference>
<comment type="pathway">
    <text evidence="3">Amino-acid degradation.</text>
</comment>
<dbReference type="FunFam" id="1.10.287.1150:FF:000005">
    <property type="entry name" value="probable 2-oxoglutarate dehydrogenase E1 component DHKTD1, mitochondrial"/>
    <property type="match status" value="1"/>
</dbReference>
<dbReference type="CDD" id="cd02016">
    <property type="entry name" value="TPP_E1_OGDC_like"/>
    <property type="match status" value="1"/>
</dbReference>
<name>A0A667ZXH4_9TELE</name>
<dbReference type="InterPro" id="IPR005475">
    <property type="entry name" value="Transketolase-like_Pyr-bd"/>
</dbReference>
<dbReference type="InterPro" id="IPR029061">
    <property type="entry name" value="THDP-binding"/>
</dbReference>
<evidence type="ECO:0000256" key="13">
    <source>
        <dbReference type="ARBA" id="ARBA00042537"/>
    </source>
</evidence>
<reference evidence="19" key="2">
    <citation type="submission" date="2025-08" db="UniProtKB">
        <authorList>
            <consortium name="Ensembl"/>
        </authorList>
    </citation>
    <scope>IDENTIFICATION</scope>
</reference>
<dbReference type="Proteomes" id="UP000472263">
    <property type="component" value="Chromosome 6"/>
</dbReference>
<dbReference type="Gene3D" id="3.40.50.12470">
    <property type="match status" value="2"/>
</dbReference>
<evidence type="ECO:0000313" key="19">
    <source>
        <dbReference type="Ensembl" id="ENSMMDP00005047440.1"/>
    </source>
</evidence>
<evidence type="ECO:0000256" key="2">
    <source>
        <dbReference type="ARBA" id="ARBA00004173"/>
    </source>
</evidence>
<sequence>MSAVVFLKSSVSRLPPSVARQVVGSFYHTEKGVYGYRPKQIDRDQKLQNHGLARLVEAYRTHGHKLAKINPLLPQKPVVDIVPEISMLTDTLKGRLNTSGLQHFGKAEASVEEVVAYLEEAYCGQLSVETSHLSSLEEKEWFAERFEELKKETFSSEERRQLAKIMLESQEFDHFLATKFATVKRYGGEGAESMMGFFHELFSHAAQRGVTDIVIGMPHRGRLNLLTGLLKFPPELMFRKMRGLSEFPESSPAIGDVLSHLTSSVELQFGGGRPLHVTMLPNPSHLEAINPVTQGKTRARQQLRQEGDYSPDENAQPGDQVICLQVHGDGSFTGQGIVPETFTLANLPHYRVGGSIHLIVNNQVGYTTPSERGRSSLYCSDVGKMVSCAVIHVNGDDAEEVLKATRLAVEYQRRFRKDVILDLICYRQWGHNELDEPFFTNPAMYKIIRSRKSIPDSYSDQLISEGLMTDAERGEIKSKHYSMLNDKLANMTVYSPPPTNLQGRWGDLSEPQAKVTTWDTGVPIPLLQFVGAKSVDIPEDIQLHSHLGKTHAQARLQKLEEGTKLDWSTAEAMAFGSLLCQGFNIRISGQDVGRGTFSQRHAMVVCQNTNDMYIPLNHIEPQQKGFLEVCNSPLSEEAVLGFEYGMSIAQPKLLPIWEAQFGDFFNGAQIIFDTFISGGEAKWLLQSGMVILLPHGYDGAGPEHSSCRMERFLQGATSSLAECAPGTFFRPVLGDTSVSKVVLCSGKHYYALLKQREVSAANQNTALVRVEELCPFPLEALQQELRKYPNAKGRFIWSQEEPQNMGPWSFIAPRFEKQLACKLRLVSRPALPAPAVGIGTLHNQQQEAILSSTFS</sequence>
<dbReference type="GO" id="GO:0016624">
    <property type="term" value="F:oxidoreductase activity, acting on the aldehyde or oxo group of donors, disulfide as acceptor"/>
    <property type="evidence" value="ECO:0007669"/>
    <property type="project" value="InterPro"/>
</dbReference>